<organism evidence="2 3">
    <name type="scientific">Dyella acidiphila</name>
    <dbReference type="NCBI Taxonomy" id="2775866"/>
    <lineage>
        <taxon>Bacteria</taxon>
        <taxon>Pseudomonadati</taxon>
        <taxon>Pseudomonadota</taxon>
        <taxon>Gammaproteobacteria</taxon>
        <taxon>Lysobacterales</taxon>
        <taxon>Rhodanobacteraceae</taxon>
        <taxon>Dyella</taxon>
    </lineage>
</organism>
<feature type="chain" id="PRO_5046187203" description="Secreted protein" evidence="1">
    <location>
        <begin position="27"/>
        <end position="272"/>
    </location>
</feature>
<keyword evidence="3" id="KW-1185">Reference proteome</keyword>
<accession>A0ABR9G495</accession>
<reference evidence="2 3" key="1">
    <citation type="submission" date="2020-09" db="EMBL/GenBank/DDBJ databases">
        <title>Dyella sp. 7MK23 isolated from forest soil.</title>
        <authorList>
            <person name="Fu J."/>
        </authorList>
    </citation>
    <scope>NUCLEOTIDE SEQUENCE [LARGE SCALE GENOMIC DNA]</scope>
    <source>
        <strain evidence="2 3">7MK23</strain>
    </source>
</reference>
<dbReference type="PROSITE" id="PS51257">
    <property type="entry name" value="PROKAR_LIPOPROTEIN"/>
    <property type="match status" value="1"/>
</dbReference>
<evidence type="ECO:0000313" key="2">
    <source>
        <dbReference type="EMBL" id="MBE1158859.1"/>
    </source>
</evidence>
<comment type="caution">
    <text evidence="2">The sequence shown here is derived from an EMBL/GenBank/DDBJ whole genome shotgun (WGS) entry which is preliminary data.</text>
</comment>
<evidence type="ECO:0000256" key="1">
    <source>
        <dbReference type="SAM" id="SignalP"/>
    </source>
</evidence>
<dbReference type="Proteomes" id="UP000651010">
    <property type="component" value="Unassembled WGS sequence"/>
</dbReference>
<feature type="signal peptide" evidence="1">
    <location>
        <begin position="1"/>
        <end position="26"/>
    </location>
</feature>
<proteinExistence type="predicted"/>
<protein>
    <recommendedName>
        <fullName evidence="4">Secreted protein</fullName>
    </recommendedName>
</protein>
<dbReference type="RefSeq" id="WP_192553724.1">
    <property type="nucleotide sequence ID" value="NZ_JACZZA010000001.1"/>
</dbReference>
<name>A0ABR9G495_9GAMM</name>
<evidence type="ECO:0008006" key="4">
    <source>
        <dbReference type="Google" id="ProtNLM"/>
    </source>
</evidence>
<gene>
    <name evidence="2" type="ORF">IGX34_00585</name>
</gene>
<sequence>MAFAIKKTMVASLLASMFFASCAATAGGMQMAEPGAAPAAPAAAPAAGSSYFSQHFSTDALGAEVKSAVINANLAPVSFNKIVVHTRDQVSSAAQPAQPGQSSPSTYMVTVVLENAGHGLVRRMQSVQQQNATAFVRFDLTYRGYFPFLTQTVPGNANALPPMIEARKILRLDANTDGHMVFAYLYGASGQAAFADPGQVICDAGRHYDASEIHPAIQGQARELSCQAVDSNGIVTDKMTLAYLEKYDVALVLHTHNPESSLDSTVVDFTVE</sequence>
<keyword evidence="1" id="KW-0732">Signal</keyword>
<dbReference type="EMBL" id="JACZZA010000001">
    <property type="protein sequence ID" value="MBE1158859.1"/>
    <property type="molecule type" value="Genomic_DNA"/>
</dbReference>
<evidence type="ECO:0000313" key="3">
    <source>
        <dbReference type="Proteomes" id="UP000651010"/>
    </source>
</evidence>